<dbReference type="EMBL" id="JAUKUA010000004">
    <property type="protein sequence ID" value="KAK0716206.1"/>
    <property type="molecule type" value="Genomic_DNA"/>
</dbReference>
<dbReference type="AlphaFoldDB" id="A0AA40AI21"/>
<organism evidence="3 4">
    <name type="scientific">Lasiosphaeris hirsuta</name>
    <dbReference type="NCBI Taxonomy" id="260670"/>
    <lineage>
        <taxon>Eukaryota</taxon>
        <taxon>Fungi</taxon>
        <taxon>Dikarya</taxon>
        <taxon>Ascomycota</taxon>
        <taxon>Pezizomycotina</taxon>
        <taxon>Sordariomycetes</taxon>
        <taxon>Sordariomycetidae</taxon>
        <taxon>Sordariales</taxon>
        <taxon>Lasiosphaeriaceae</taxon>
        <taxon>Lasiosphaeris</taxon>
    </lineage>
</organism>
<dbReference type="Proteomes" id="UP001172102">
    <property type="component" value="Unassembled WGS sequence"/>
</dbReference>
<evidence type="ECO:0008006" key="5">
    <source>
        <dbReference type="Google" id="ProtNLM"/>
    </source>
</evidence>
<keyword evidence="1" id="KW-0539">Nucleus</keyword>
<dbReference type="GO" id="GO:0003700">
    <property type="term" value="F:DNA-binding transcription factor activity"/>
    <property type="evidence" value="ECO:0007669"/>
    <property type="project" value="TreeGrafter"/>
</dbReference>
<gene>
    <name evidence="3" type="ORF">B0H67DRAFT_259053</name>
</gene>
<name>A0AA40AI21_9PEZI</name>
<sequence>MMTPRNDESPVSPTELGPHARVRAIPDPKFRFLMEQVYVDNPMWPLSDPTEAVLFRHFVQKLAIWLDLCDPEQNFQTKIPKQAGTCTVLMNAIFALASRHMSHVSDHDPLASNRYIGECLRHLKPILHYPDTMRDENLFAATIIQRVWEEMEVVIMGQDHQGYMLSIHRFVENGRLTPGSLSAAAFWIGLRQEIYIAVMSCEKVRVRLVPSLIDQSFSEASDYTWANRAVVHCAEVLNFCFGDEYRSATRPARWSELDAWNRQWSINLPTYCTPIFHDKDSDSRFPEIWYHKSCHAIGAQHHILAALFLARYDPNMGAYTDMKERIQSLVRRICGIGLGNQWTPPSMFTACMAIAAFAGECFYDRRDQEAILSILRKTEKDHARPTKAVQEKMMKKWNWAPKDAGMPMALDEQSE</sequence>
<dbReference type="GO" id="GO:0045944">
    <property type="term" value="P:positive regulation of transcription by RNA polymerase II"/>
    <property type="evidence" value="ECO:0007669"/>
    <property type="project" value="TreeGrafter"/>
</dbReference>
<evidence type="ECO:0000256" key="2">
    <source>
        <dbReference type="SAM" id="MobiDB-lite"/>
    </source>
</evidence>
<dbReference type="GO" id="GO:0005634">
    <property type="term" value="C:nucleus"/>
    <property type="evidence" value="ECO:0007669"/>
    <property type="project" value="TreeGrafter"/>
</dbReference>
<dbReference type="GO" id="GO:0000976">
    <property type="term" value="F:transcription cis-regulatory region binding"/>
    <property type="evidence" value="ECO:0007669"/>
    <property type="project" value="TreeGrafter"/>
</dbReference>
<proteinExistence type="predicted"/>
<dbReference type="PANTHER" id="PTHR37534:SF2">
    <property type="entry name" value="N-ACETYLTRANSFERASE DOMAIN-CONTAINING PROTEIN"/>
    <property type="match status" value="1"/>
</dbReference>
<evidence type="ECO:0000313" key="4">
    <source>
        <dbReference type="Proteomes" id="UP001172102"/>
    </source>
</evidence>
<accession>A0AA40AI21</accession>
<reference evidence="3" key="1">
    <citation type="submission" date="2023-06" db="EMBL/GenBank/DDBJ databases">
        <title>Genome-scale phylogeny and comparative genomics of the fungal order Sordariales.</title>
        <authorList>
            <consortium name="Lawrence Berkeley National Laboratory"/>
            <person name="Hensen N."/>
            <person name="Bonometti L."/>
            <person name="Westerberg I."/>
            <person name="Brannstrom I.O."/>
            <person name="Guillou S."/>
            <person name="Cros-Aarteil S."/>
            <person name="Calhoun S."/>
            <person name="Haridas S."/>
            <person name="Kuo A."/>
            <person name="Mondo S."/>
            <person name="Pangilinan J."/>
            <person name="Riley R."/>
            <person name="Labutti K."/>
            <person name="Andreopoulos B."/>
            <person name="Lipzen A."/>
            <person name="Chen C."/>
            <person name="Yanf M."/>
            <person name="Daum C."/>
            <person name="Ng V."/>
            <person name="Clum A."/>
            <person name="Steindorff A."/>
            <person name="Ohm R."/>
            <person name="Martin F."/>
            <person name="Silar P."/>
            <person name="Natvig D."/>
            <person name="Lalanne C."/>
            <person name="Gautier V."/>
            <person name="Ament-Velasquez S.L."/>
            <person name="Kruys A."/>
            <person name="Hutchinson M.I."/>
            <person name="Powell A.J."/>
            <person name="Barry K."/>
            <person name="Miller A.N."/>
            <person name="Grigoriev I.V."/>
            <person name="Debuchy R."/>
            <person name="Gladieux P."/>
            <person name="Thoren M.H."/>
            <person name="Johannesson H."/>
        </authorList>
    </citation>
    <scope>NUCLEOTIDE SEQUENCE</scope>
    <source>
        <strain evidence="3">SMH4607-1</strain>
    </source>
</reference>
<evidence type="ECO:0000256" key="1">
    <source>
        <dbReference type="ARBA" id="ARBA00023242"/>
    </source>
</evidence>
<comment type="caution">
    <text evidence="3">The sequence shown here is derived from an EMBL/GenBank/DDBJ whole genome shotgun (WGS) entry which is preliminary data.</text>
</comment>
<evidence type="ECO:0000313" key="3">
    <source>
        <dbReference type="EMBL" id="KAK0716206.1"/>
    </source>
</evidence>
<dbReference type="PANTHER" id="PTHR37534">
    <property type="entry name" value="TRANSCRIPTIONAL ACTIVATOR PROTEIN UGA3"/>
    <property type="match status" value="1"/>
</dbReference>
<protein>
    <recommendedName>
        <fullName evidence="5">Arca-like protein</fullName>
    </recommendedName>
</protein>
<keyword evidence="4" id="KW-1185">Reference proteome</keyword>
<feature type="region of interest" description="Disordered" evidence="2">
    <location>
        <begin position="1"/>
        <end position="20"/>
    </location>
</feature>